<feature type="compositionally biased region" description="Basic and acidic residues" evidence="1">
    <location>
        <begin position="185"/>
        <end position="200"/>
    </location>
</feature>
<gene>
    <name evidence="3" type="ORF">OFUS_LOCUS25124</name>
</gene>
<feature type="compositionally biased region" description="Basic and acidic residues" evidence="1">
    <location>
        <begin position="262"/>
        <end position="284"/>
    </location>
</feature>
<dbReference type="Gene3D" id="3.30.1490.40">
    <property type="match status" value="1"/>
</dbReference>
<reference evidence="3" key="1">
    <citation type="submission" date="2022-03" db="EMBL/GenBank/DDBJ databases">
        <authorList>
            <person name="Martin C."/>
        </authorList>
    </citation>
    <scope>NUCLEOTIDE SEQUENCE</scope>
</reference>
<feature type="region of interest" description="Disordered" evidence="1">
    <location>
        <begin position="1"/>
        <end position="67"/>
    </location>
</feature>
<dbReference type="PANTHER" id="PTHR13138:SF3">
    <property type="entry name" value="CD2 ANTIGEN CYTOPLASMIC TAIL-BINDING PROTEIN 2"/>
    <property type="match status" value="1"/>
</dbReference>
<evidence type="ECO:0000256" key="1">
    <source>
        <dbReference type="SAM" id="MobiDB-lite"/>
    </source>
</evidence>
<keyword evidence="4" id="KW-1185">Reference proteome</keyword>
<feature type="compositionally biased region" description="Basic and acidic residues" evidence="1">
    <location>
        <begin position="234"/>
        <end position="246"/>
    </location>
</feature>
<dbReference type="AlphaFoldDB" id="A0A8S4Q475"/>
<dbReference type="PROSITE" id="PS50829">
    <property type="entry name" value="GYF"/>
    <property type="match status" value="1"/>
</dbReference>
<dbReference type="GO" id="GO:0005682">
    <property type="term" value="C:U5 snRNP"/>
    <property type="evidence" value="ECO:0007669"/>
    <property type="project" value="InterPro"/>
</dbReference>
<dbReference type="Pfam" id="PF02213">
    <property type="entry name" value="GYF"/>
    <property type="match status" value="1"/>
</dbReference>
<evidence type="ECO:0000313" key="3">
    <source>
        <dbReference type="EMBL" id="CAH1801320.1"/>
    </source>
</evidence>
<dbReference type="SUPFAM" id="SSF55277">
    <property type="entry name" value="GYF domain"/>
    <property type="match status" value="1"/>
</dbReference>
<name>A0A8S4Q475_OWEFU</name>
<dbReference type="FunFam" id="3.30.1490.40:FF:000005">
    <property type="entry name" value="CD2 antigen cytoplasmic tail-binding protein 2"/>
    <property type="match status" value="1"/>
</dbReference>
<dbReference type="InterPro" id="IPR035445">
    <property type="entry name" value="GYF-like_dom_sf"/>
</dbReference>
<feature type="domain" description="GYF" evidence="2">
    <location>
        <begin position="321"/>
        <end position="377"/>
    </location>
</feature>
<comment type="caution">
    <text evidence="3">The sequence shown here is derived from an EMBL/GenBank/DDBJ whole genome shotgun (WGS) entry which is preliminary data.</text>
</comment>
<feature type="compositionally biased region" description="Acidic residues" evidence="1">
    <location>
        <begin position="9"/>
        <end position="18"/>
    </location>
</feature>
<feature type="region of interest" description="Disordered" evidence="1">
    <location>
        <begin position="162"/>
        <end position="200"/>
    </location>
</feature>
<proteinExistence type="predicted"/>
<dbReference type="InterPro" id="IPR039905">
    <property type="entry name" value="CD2BP2/Lin1"/>
</dbReference>
<accession>A0A8S4Q475</accession>
<evidence type="ECO:0000259" key="2">
    <source>
        <dbReference type="PROSITE" id="PS50829"/>
    </source>
</evidence>
<feature type="region of interest" description="Disordered" evidence="1">
    <location>
        <begin position="234"/>
        <end position="319"/>
    </location>
</feature>
<dbReference type="InterPro" id="IPR003169">
    <property type="entry name" value="GYF"/>
</dbReference>
<sequence>MSKRKVTFEGEENFEIPDADPPKISKNEDESKEKSGRFKDKHSLDSDEEDGGEKYELMNEDDIEGQENATIDYDDGIKITPFNMEEELEEGHFDTQGTYIFKKEKEIHDNWLDDVEWQKIKEVAKPADDDSDEDEQTESIDKIAIYKSMIELMKPGENVNKALRRLGGGKSNMSASQRWKKKKKGDTNTETDKTSTKNTEHLNQLTGFADKLLQNGHFEIYQDTYEKMQFTIKKAEDDENAKKTAIPEDMDDDDALDMFGDNLDKDNKDTKGDTDTKAEGRETNGESGPVKENPTQSDTNTADTNDKPEETAPNMVDPTAEVTWEYKWKEEEEELHGPFTSQQMLDWTEDNYFPDGVLCRKVGKETRFYSSKRIDFDLYT</sequence>
<protein>
    <recommendedName>
        <fullName evidence="2">GYF domain-containing protein</fullName>
    </recommendedName>
</protein>
<evidence type="ECO:0000313" key="4">
    <source>
        <dbReference type="Proteomes" id="UP000749559"/>
    </source>
</evidence>
<dbReference type="OrthoDB" id="331341at2759"/>
<dbReference type="Proteomes" id="UP000749559">
    <property type="component" value="Unassembled WGS sequence"/>
</dbReference>
<dbReference type="PANTHER" id="PTHR13138">
    <property type="entry name" value="PROTEIN LIN1"/>
    <property type="match status" value="1"/>
</dbReference>
<dbReference type="SMART" id="SM00444">
    <property type="entry name" value="GYF"/>
    <property type="match status" value="1"/>
</dbReference>
<dbReference type="EMBL" id="CAIIXF020000012">
    <property type="protein sequence ID" value="CAH1801320.1"/>
    <property type="molecule type" value="Genomic_DNA"/>
</dbReference>
<feature type="compositionally biased region" description="Basic and acidic residues" evidence="1">
    <location>
        <begin position="20"/>
        <end position="45"/>
    </location>
</feature>
<organism evidence="3 4">
    <name type="scientific">Owenia fusiformis</name>
    <name type="common">Polychaete worm</name>
    <dbReference type="NCBI Taxonomy" id="6347"/>
    <lineage>
        <taxon>Eukaryota</taxon>
        <taxon>Metazoa</taxon>
        <taxon>Spiralia</taxon>
        <taxon>Lophotrochozoa</taxon>
        <taxon>Annelida</taxon>
        <taxon>Polychaeta</taxon>
        <taxon>Sedentaria</taxon>
        <taxon>Canalipalpata</taxon>
        <taxon>Sabellida</taxon>
        <taxon>Oweniida</taxon>
        <taxon>Oweniidae</taxon>
        <taxon>Owenia</taxon>
    </lineage>
</organism>
<feature type="compositionally biased region" description="Polar residues" evidence="1">
    <location>
        <begin position="293"/>
        <end position="303"/>
    </location>
</feature>